<proteinExistence type="inferred from homology"/>
<comment type="subcellular location">
    <subcellularLocation>
        <location evidence="1">Cell membrane</location>
    </subcellularLocation>
</comment>
<name>A0ABY5S615_9BACL</name>
<dbReference type="SMART" id="SM00283">
    <property type="entry name" value="MA"/>
    <property type="match status" value="1"/>
</dbReference>
<dbReference type="PANTHER" id="PTHR32089:SF112">
    <property type="entry name" value="LYSOZYME-LIKE PROTEIN-RELATED"/>
    <property type="match status" value="1"/>
</dbReference>
<dbReference type="SMART" id="SM00304">
    <property type="entry name" value="HAMP"/>
    <property type="match status" value="1"/>
</dbReference>
<accession>A0ABY5S615</accession>
<dbReference type="RefSeq" id="WP_258384078.1">
    <property type="nucleotide sequence ID" value="NZ_CP091430.1"/>
</dbReference>
<evidence type="ECO:0000313" key="11">
    <source>
        <dbReference type="Proteomes" id="UP001057877"/>
    </source>
</evidence>
<evidence type="ECO:0000256" key="5">
    <source>
        <dbReference type="ARBA" id="ARBA00029447"/>
    </source>
</evidence>
<dbReference type="Pfam" id="PF00672">
    <property type="entry name" value="HAMP"/>
    <property type="match status" value="1"/>
</dbReference>
<keyword evidence="7" id="KW-1133">Transmembrane helix</keyword>
<reference evidence="10" key="1">
    <citation type="submission" date="2022-01" db="EMBL/GenBank/DDBJ databases">
        <title>Paenibacillus spongiae sp. nov., isolated from marine sponge.</title>
        <authorList>
            <person name="Li Z."/>
            <person name="Zhang M."/>
        </authorList>
    </citation>
    <scope>NUCLEOTIDE SEQUENCE</scope>
    <source>
        <strain evidence="10">PHS-Z3</strain>
    </source>
</reference>
<dbReference type="Gene3D" id="6.10.340.10">
    <property type="match status" value="1"/>
</dbReference>
<comment type="similarity">
    <text evidence="5">Belongs to the methyl-accepting chemotaxis (MCP) protein family.</text>
</comment>
<feature type="transmembrane region" description="Helical" evidence="7">
    <location>
        <begin position="208"/>
        <end position="230"/>
    </location>
</feature>
<evidence type="ECO:0000313" key="10">
    <source>
        <dbReference type="EMBL" id="UVI27990.1"/>
    </source>
</evidence>
<dbReference type="InterPro" id="IPR003660">
    <property type="entry name" value="HAMP_dom"/>
</dbReference>
<dbReference type="PROSITE" id="PS50111">
    <property type="entry name" value="CHEMOTAXIS_TRANSDUC_2"/>
    <property type="match status" value="1"/>
</dbReference>
<keyword evidence="4 6" id="KW-0807">Transducer</keyword>
<evidence type="ECO:0000256" key="6">
    <source>
        <dbReference type="PROSITE-ProRule" id="PRU00284"/>
    </source>
</evidence>
<keyword evidence="3 7" id="KW-0472">Membrane</keyword>
<evidence type="ECO:0000256" key="7">
    <source>
        <dbReference type="SAM" id="Phobius"/>
    </source>
</evidence>
<dbReference type="EMBL" id="CP091430">
    <property type="protein sequence ID" value="UVI27990.1"/>
    <property type="molecule type" value="Genomic_DNA"/>
</dbReference>
<evidence type="ECO:0000256" key="1">
    <source>
        <dbReference type="ARBA" id="ARBA00004236"/>
    </source>
</evidence>
<dbReference type="InterPro" id="IPR004090">
    <property type="entry name" value="Chemotax_Me-accpt_rcpt"/>
</dbReference>
<dbReference type="CDD" id="cd06225">
    <property type="entry name" value="HAMP"/>
    <property type="match status" value="1"/>
</dbReference>
<evidence type="ECO:0000256" key="2">
    <source>
        <dbReference type="ARBA" id="ARBA00022475"/>
    </source>
</evidence>
<evidence type="ECO:0000256" key="4">
    <source>
        <dbReference type="ARBA" id="ARBA00023224"/>
    </source>
</evidence>
<evidence type="ECO:0000256" key="3">
    <source>
        <dbReference type="ARBA" id="ARBA00023136"/>
    </source>
</evidence>
<dbReference type="InterPro" id="IPR004089">
    <property type="entry name" value="MCPsignal_dom"/>
</dbReference>
<gene>
    <name evidence="10" type="ORF">L1F29_21350</name>
</gene>
<organism evidence="10 11">
    <name type="scientific">Paenibacillus spongiae</name>
    <dbReference type="NCBI Taxonomy" id="2909671"/>
    <lineage>
        <taxon>Bacteria</taxon>
        <taxon>Bacillati</taxon>
        <taxon>Bacillota</taxon>
        <taxon>Bacilli</taxon>
        <taxon>Bacillales</taxon>
        <taxon>Paenibacillaceae</taxon>
        <taxon>Paenibacillus</taxon>
    </lineage>
</organism>
<feature type="domain" description="Methyl-accepting transducer" evidence="8">
    <location>
        <begin position="298"/>
        <end position="534"/>
    </location>
</feature>
<evidence type="ECO:0000259" key="9">
    <source>
        <dbReference type="PROSITE" id="PS50885"/>
    </source>
</evidence>
<dbReference type="PRINTS" id="PR00260">
    <property type="entry name" value="CHEMTRNSDUCR"/>
</dbReference>
<evidence type="ECO:0000259" key="8">
    <source>
        <dbReference type="PROSITE" id="PS50111"/>
    </source>
</evidence>
<keyword evidence="11" id="KW-1185">Reference proteome</keyword>
<keyword evidence="7" id="KW-0812">Transmembrane</keyword>
<dbReference type="Pfam" id="PF00015">
    <property type="entry name" value="MCPsignal"/>
    <property type="match status" value="1"/>
</dbReference>
<keyword evidence="2" id="KW-1003">Cell membrane</keyword>
<dbReference type="PANTHER" id="PTHR32089">
    <property type="entry name" value="METHYL-ACCEPTING CHEMOTAXIS PROTEIN MCPB"/>
    <property type="match status" value="1"/>
</dbReference>
<protein>
    <submittedName>
        <fullName evidence="10">Methyl-accepting chemotaxis protein</fullName>
    </submittedName>
</protein>
<sequence>MVIMKYFKSKSLLFTSSVMLSVLFTVILGSSTWLGYYQQRQAYLNEFEQYGMSFAAQIRANSSSLKTAHDMIADKQGTDAAAFLTLKKQLDAMSESKLVANSYVFMPDKIERDGKVFLTNIQENQSLTDSGLLPGIDYELSPIFLAGYEAAMRDGWAITDTFTDSMGDWISYLTPVKDKDGKVIALFGIDFDYGLVQKDLSVMLWTNIGGGIIFTLVSVLIVIVLIRIIVRPLRKLAELSKLAAQGDLTVAVPVTSGNEIGQAAESFNAMIASLRDLARNIRSTSTEVSESAAYLQDSAKQTAEATSEITEAIQQVAAGSDTQLQSSKECQRAMTEMAAGIQRIAESSSVVSDLAAETTSSAASGETVMASTVSQMQTIESNLSKSVGTIHELKELSGRIGEIMTLIADVANQTNLLALNASIEAARAGEHGKGFAVVAHEIRKLAERSKESSEQIESILQGIGSRTSQAVASLEQSMEEARTGTSVANQAGDTFRDIVTAIRQVSEQVQEVSAASQQMSAGSEQIAASLEELERIASVSSNNAENVAASSEEQLAAMEEVASSSEQLRQLAAALNKTIERFRV</sequence>
<dbReference type="PROSITE" id="PS50885">
    <property type="entry name" value="HAMP"/>
    <property type="match status" value="1"/>
</dbReference>
<dbReference type="Gene3D" id="1.10.287.950">
    <property type="entry name" value="Methyl-accepting chemotaxis protein"/>
    <property type="match status" value="1"/>
</dbReference>
<dbReference type="Proteomes" id="UP001057877">
    <property type="component" value="Chromosome"/>
</dbReference>
<feature type="domain" description="HAMP" evidence="9">
    <location>
        <begin position="227"/>
        <end position="279"/>
    </location>
</feature>
<dbReference type="CDD" id="cd11386">
    <property type="entry name" value="MCP_signal"/>
    <property type="match status" value="1"/>
</dbReference>
<dbReference type="SUPFAM" id="SSF58104">
    <property type="entry name" value="Methyl-accepting chemotaxis protein (MCP) signaling domain"/>
    <property type="match status" value="1"/>
</dbReference>